<sequence length="235" mass="25149">MVSKKAGRLATLALERSPWRSARWLVVAPHADDETLGAGALIHQAAATQHLAGVVILTDGAGSHDHPDTASHARLVRTRRLEAGRAVRRLAGDAAAAPVFLDWADAQPASPGSTVFEATARRLAALCRDRRVDAIAVTGPDDPHCDHQAAAQLARRAAGLARRPVAVFDYVVWGAAPPGSKLRITTRPLRAGLRAYALSSHQSQLTPMLGQGFRLEKERGLRAASDTLYRRDAYG</sequence>
<gene>
    <name evidence="1" type="ORF">PZA08_09405</name>
</gene>
<keyword evidence="2" id="KW-1185">Reference proteome</keyword>
<evidence type="ECO:0000313" key="1">
    <source>
        <dbReference type="EMBL" id="WOB77556.1"/>
    </source>
</evidence>
<reference evidence="1" key="1">
    <citation type="submission" date="2023-03" db="EMBL/GenBank/DDBJ databases">
        <title>Genome sequence of Brevundimonas nasdae SJTX8.</title>
        <authorList>
            <person name="Liang R."/>
        </authorList>
    </citation>
    <scope>NUCLEOTIDE SEQUENCE</scope>
    <source>
        <strain evidence="1">X8</strain>
    </source>
</reference>
<proteinExistence type="predicted"/>
<accession>A0ACD4VHV3</accession>
<organism evidence="1 2">
    <name type="scientific">Brevundimonas nasdae</name>
    <dbReference type="NCBI Taxonomy" id="172043"/>
    <lineage>
        <taxon>Bacteria</taxon>
        <taxon>Pseudomonadati</taxon>
        <taxon>Pseudomonadota</taxon>
        <taxon>Alphaproteobacteria</taxon>
        <taxon>Caulobacterales</taxon>
        <taxon>Caulobacteraceae</taxon>
        <taxon>Brevundimonas</taxon>
    </lineage>
</organism>
<name>A0ACD4VHV3_9CAUL</name>
<evidence type="ECO:0000313" key="2">
    <source>
        <dbReference type="Proteomes" id="UP001302493"/>
    </source>
</evidence>
<protein>
    <submittedName>
        <fullName evidence="1">PIG-L family deacetylase</fullName>
    </submittedName>
</protein>
<dbReference type="EMBL" id="CP119180">
    <property type="protein sequence ID" value="WOB77556.1"/>
    <property type="molecule type" value="Genomic_DNA"/>
</dbReference>
<dbReference type="Proteomes" id="UP001302493">
    <property type="component" value="Chromosome"/>
</dbReference>